<dbReference type="GO" id="GO:0032259">
    <property type="term" value="P:methylation"/>
    <property type="evidence" value="ECO:0007669"/>
    <property type="project" value="UniProtKB-KW"/>
</dbReference>
<name>A0A0D8I9K7_9CLOT</name>
<dbReference type="RefSeq" id="WP_044825003.1">
    <property type="nucleotide sequence ID" value="NZ_CP009687.1"/>
</dbReference>
<dbReference type="AlphaFoldDB" id="A0A0D8I9K7"/>
<keyword evidence="2" id="KW-0489">Methyltransferase</keyword>
<dbReference type="GO" id="GO:0008168">
    <property type="term" value="F:methyltransferase activity"/>
    <property type="evidence" value="ECO:0007669"/>
    <property type="project" value="UniProtKB-KW"/>
</dbReference>
<feature type="domain" description="Uroporphyrinogen decarboxylase (URO-D)" evidence="1">
    <location>
        <begin position="17"/>
        <end position="228"/>
    </location>
</feature>
<evidence type="ECO:0000313" key="3">
    <source>
        <dbReference type="Proteomes" id="UP000035704"/>
    </source>
</evidence>
<dbReference type="OrthoDB" id="2135496at2"/>
<organism evidence="2 3">
    <name type="scientific">Clostridium aceticum</name>
    <dbReference type="NCBI Taxonomy" id="84022"/>
    <lineage>
        <taxon>Bacteria</taxon>
        <taxon>Bacillati</taxon>
        <taxon>Bacillota</taxon>
        <taxon>Clostridia</taxon>
        <taxon>Eubacteriales</taxon>
        <taxon>Clostridiaceae</taxon>
        <taxon>Clostridium</taxon>
    </lineage>
</organism>
<dbReference type="SUPFAM" id="SSF51726">
    <property type="entry name" value="UROD/MetE-like"/>
    <property type="match status" value="1"/>
</dbReference>
<dbReference type="Proteomes" id="UP000035704">
    <property type="component" value="Chromosome"/>
</dbReference>
<gene>
    <name evidence="2" type="ORF">CACET_c22550</name>
</gene>
<reference evidence="2 3" key="1">
    <citation type="submission" date="2014-10" db="EMBL/GenBank/DDBJ databases">
        <title>Genome sequence of Clostridium aceticum DSM 1496.</title>
        <authorList>
            <person name="Poehlein A."/>
            <person name="Schiel-Bengelsdorf B."/>
            <person name="Gottschalk G."/>
            <person name="Duerre P."/>
            <person name="Daniel R."/>
        </authorList>
    </citation>
    <scope>NUCLEOTIDE SEQUENCE [LARGE SCALE GENOMIC DNA]</scope>
    <source>
        <strain evidence="2 3">DSM 1496</strain>
    </source>
</reference>
<evidence type="ECO:0000259" key="1">
    <source>
        <dbReference type="Pfam" id="PF01208"/>
    </source>
</evidence>
<dbReference type="InterPro" id="IPR038071">
    <property type="entry name" value="UROD/MetE-like_sf"/>
</dbReference>
<accession>A0A0D8I9K7</accession>
<dbReference type="KEGG" id="cace:CACET_c22550"/>
<dbReference type="STRING" id="84022.CACET_c22550"/>
<evidence type="ECO:0000313" key="2">
    <source>
        <dbReference type="EMBL" id="AKL95701.1"/>
    </source>
</evidence>
<dbReference type="Pfam" id="PF01208">
    <property type="entry name" value="URO-D"/>
    <property type="match status" value="1"/>
</dbReference>
<dbReference type="Gene3D" id="3.20.20.210">
    <property type="match status" value="1"/>
</dbReference>
<proteinExistence type="predicted"/>
<dbReference type="EMBL" id="CP009687">
    <property type="protein sequence ID" value="AKL95701.1"/>
    <property type="molecule type" value="Genomic_DNA"/>
</dbReference>
<dbReference type="PATRIC" id="fig|84022.5.peg.452"/>
<dbReference type="PANTHER" id="PTHR47099">
    <property type="entry name" value="METHYLCOBAMIDE:COM METHYLTRANSFERASE MTBA"/>
    <property type="match status" value="1"/>
</dbReference>
<dbReference type="InterPro" id="IPR052024">
    <property type="entry name" value="Methanogen_methyltrans"/>
</dbReference>
<dbReference type="GO" id="GO:0006779">
    <property type="term" value="P:porphyrin-containing compound biosynthetic process"/>
    <property type="evidence" value="ECO:0007669"/>
    <property type="project" value="InterPro"/>
</dbReference>
<dbReference type="GO" id="GO:0004853">
    <property type="term" value="F:uroporphyrinogen decarboxylase activity"/>
    <property type="evidence" value="ECO:0007669"/>
    <property type="project" value="InterPro"/>
</dbReference>
<protein>
    <submittedName>
        <fullName evidence="2">Methylcobalamin:coenzyme M methyltransferase</fullName>
    </submittedName>
</protein>
<keyword evidence="2" id="KW-0808">Transferase</keyword>
<keyword evidence="3" id="KW-1185">Reference proteome</keyword>
<dbReference type="InterPro" id="IPR000257">
    <property type="entry name" value="Uroporphyrinogen_deCOase"/>
</dbReference>
<dbReference type="PANTHER" id="PTHR47099:SF1">
    <property type="entry name" value="METHYLCOBAMIDE:COM METHYLTRANSFERASE MTBA"/>
    <property type="match status" value="1"/>
</dbReference>
<sequence length="289" mass="32496">MSKMIDFECTYDNSVGMSKEIAEKTSLKFPQAYKSWDSMAQLAIAVKERDHASFCELPFCHTLEGEALGGNINYGDENIGPRAKDYICTTAEEILNLPEIDYTIGRIAEVLKACKYLREEGENVVLYISGPFTIMNVLIDPRHIFKIFKKNPEAMKAILDKFRSEILRFVKEAEKSGVNMISYGDSTGGLNILGPKLAEKVVEIFTYPLFKSIEESLRDETIVLLCPKTTFALLGTDKAQWEDINLGTPMKYPEACVKIIGQTKFVGQMCIKNKEFTLKNGIIKTVKLA</sequence>